<gene>
    <name evidence="1" type="ORF">GRI41_04045</name>
</gene>
<dbReference type="OrthoDB" id="7502352at2"/>
<reference evidence="1 2" key="1">
    <citation type="submission" date="2019-12" db="EMBL/GenBank/DDBJ databases">
        <title>Genomic-based taxomic classification of the family Erythrobacteraceae.</title>
        <authorList>
            <person name="Xu L."/>
        </authorList>
    </citation>
    <scope>NUCLEOTIDE SEQUENCE [LARGE SCALE GENOMIC DNA]</scope>
    <source>
        <strain evidence="1 2">KCTC 52763</strain>
    </source>
</reference>
<sequence length="155" mass="17924">MAIGQHYQNAYVTRDIAAGVKRFQDHCDPRLVIETEVEVPLWTPQGDGTGKQKLAFIWVEDLNYELIQPVSGDVLSLYSDALPDDDSLVFHHVCHRVDDWDDLMRYIEAQPFEVVLRGGSAEHLQFCYIDTRDWLGHYTEYVWASPERWAQLGGR</sequence>
<organism evidence="1 2">
    <name type="scientific">Pontixanthobacter aquaemixtae</name>
    <dbReference type="NCBI Taxonomy" id="1958940"/>
    <lineage>
        <taxon>Bacteria</taxon>
        <taxon>Pseudomonadati</taxon>
        <taxon>Pseudomonadota</taxon>
        <taxon>Alphaproteobacteria</taxon>
        <taxon>Sphingomonadales</taxon>
        <taxon>Erythrobacteraceae</taxon>
        <taxon>Pontixanthobacter</taxon>
    </lineage>
</organism>
<dbReference type="RefSeq" id="WP_160603477.1">
    <property type="nucleotide sequence ID" value="NZ_WTYX01000001.1"/>
</dbReference>
<comment type="caution">
    <text evidence="1">The sequence shown here is derived from an EMBL/GenBank/DDBJ whole genome shotgun (WGS) entry which is preliminary data.</text>
</comment>
<dbReference type="SUPFAM" id="SSF54593">
    <property type="entry name" value="Glyoxalase/Bleomycin resistance protein/Dihydroxybiphenyl dioxygenase"/>
    <property type="match status" value="1"/>
</dbReference>
<dbReference type="Pfam" id="PF13669">
    <property type="entry name" value="Glyoxalase_4"/>
    <property type="match status" value="1"/>
</dbReference>
<name>A0A844ZR20_9SPHN</name>
<accession>A0A844ZR20</accession>
<dbReference type="Gene3D" id="3.10.180.10">
    <property type="entry name" value="2,3-Dihydroxybiphenyl 1,2-Dioxygenase, domain 1"/>
    <property type="match status" value="1"/>
</dbReference>
<evidence type="ECO:0008006" key="3">
    <source>
        <dbReference type="Google" id="ProtNLM"/>
    </source>
</evidence>
<evidence type="ECO:0000313" key="1">
    <source>
        <dbReference type="EMBL" id="MXO89984.1"/>
    </source>
</evidence>
<dbReference type="EMBL" id="WTYX01000001">
    <property type="protein sequence ID" value="MXO89984.1"/>
    <property type="molecule type" value="Genomic_DNA"/>
</dbReference>
<protein>
    <recommendedName>
        <fullName evidence="3">VOC domain-containing protein</fullName>
    </recommendedName>
</protein>
<evidence type="ECO:0000313" key="2">
    <source>
        <dbReference type="Proteomes" id="UP000442714"/>
    </source>
</evidence>
<dbReference type="AlphaFoldDB" id="A0A844ZR20"/>
<keyword evidence="2" id="KW-1185">Reference proteome</keyword>
<dbReference type="InterPro" id="IPR029068">
    <property type="entry name" value="Glyas_Bleomycin-R_OHBP_Dase"/>
</dbReference>
<proteinExistence type="predicted"/>
<dbReference type="Proteomes" id="UP000442714">
    <property type="component" value="Unassembled WGS sequence"/>
</dbReference>